<reference evidence="2 3" key="1">
    <citation type="journal article" date="2004" name="Science">
        <title>The Ashbya gossypii genome as a tool for mapping the ancient Saccharomyces cerevisiae genome.</title>
        <authorList>
            <person name="Dietrich F.S."/>
            <person name="Voegeli S."/>
            <person name="Brachat S."/>
            <person name="Lerch A."/>
            <person name="Gates K."/>
            <person name="Steiner S."/>
            <person name="Mohr C."/>
            <person name="Pohlmann R."/>
            <person name="Luedi P."/>
            <person name="Choi S."/>
            <person name="Wing R.A."/>
            <person name="Flavier A."/>
            <person name="Gaffney T.D."/>
            <person name="Philippsen P."/>
        </authorList>
    </citation>
    <scope>NUCLEOTIDE SEQUENCE [LARGE SCALE GENOMIC DNA]</scope>
    <source>
        <strain evidence="3">ATCC 10895 / CBS 109.51 / FGSC 9923 / NRRL Y-1056</strain>
    </source>
</reference>
<dbReference type="GeneID" id="4621278"/>
<dbReference type="OrthoDB" id="4076003at2759"/>
<accession>Q756P3</accession>
<dbReference type="InParanoid" id="Q756P3"/>
<evidence type="ECO:0000313" key="2">
    <source>
        <dbReference type="EMBL" id="AAS52892.2"/>
    </source>
</evidence>
<organism evidence="2 3">
    <name type="scientific">Eremothecium gossypii (strain ATCC 10895 / CBS 109.51 / FGSC 9923 / NRRL Y-1056)</name>
    <name type="common">Yeast</name>
    <name type="synonym">Ashbya gossypii</name>
    <dbReference type="NCBI Taxonomy" id="284811"/>
    <lineage>
        <taxon>Eukaryota</taxon>
        <taxon>Fungi</taxon>
        <taxon>Dikarya</taxon>
        <taxon>Ascomycota</taxon>
        <taxon>Saccharomycotina</taxon>
        <taxon>Saccharomycetes</taxon>
        <taxon>Saccharomycetales</taxon>
        <taxon>Saccharomycetaceae</taxon>
        <taxon>Eremothecium</taxon>
    </lineage>
</organism>
<keyword evidence="3" id="KW-1185">Reference proteome</keyword>
<feature type="compositionally biased region" description="Basic and acidic residues" evidence="1">
    <location>
        <begin position="276"/>
        <end position="285"/>
    </location>
</feature>
<sequence length="531" mass="58583">MEGARSAKEGPSGAEASIMSLQGLLPEEGDGGRLFAFSRPQTPMMMNPLVGTVTPVSLRSQYRDEAMSGELSCGTPQRSPVLELRRPRTRNSGRPSSGPGGRGAFFKAGVTNTVSKLSLLDDQKLTSFPIPPPMTSPEGAPAAAAEFSGCVHPENRHAGLHPRTDSWDEYNNELFLVEDYIADTAGRAGPGCSASVPDLCGRKAQFSRKRVSISDLKSRICKNSDSTRLPLRLKSKRKLSLQSSLTLSPQIYPVDGEHNDMVNMAIISEDLADGGDLSRERDRASRRTRSIETTGFYGDSNRDDNSDNGNSNNDDGNLDVFGYLGGNTDQISMHTGATMVNKIEDLLCDMIKPAAGAAYSDKYLSDLPIRHQLKHCVICEKPLYELSALIPSDRDFREIVCGGCTVRYEQASKILEEYEFESSIESLDSLGNSTGSAFDEVPEVVLEHRHKRPKTRKFSYQLINRLQLQLQEGSPAEIARGARRSRPRFLDSSTRVWLNEAKNKLRWRWRVSGLLPRFLVNQEAKRGTAHG</sequence>
<dbReference type="HOGENOM" id="CLU_038590_0_0_1"/>
<dbReference type="AlphaFoldDB" id="Q756P3"/>
<reference evidence="3" key="2">
    <citation type="journal article" date="2013" name="G3 (Bethesda)">
        <title>Genomes of Ashbya fungi isolated from insects reveal four mating-type loci, numerous translocations, lack of transposons, and distinct gene duplications.</title>
        <authorList>
            <person name="Dietrich F.S."/>
            <person name="Voegeli S."/>
            <person name="Kuo S."/>
            <person name="Philippsen P."/>
        </authorList>
    </citation>
    <scope>GENOME REANNOTATION</scope>
    <source>
        <strain evidence="3">ATCC 10895 / CBS 109.51 / FGSC 9923 / NRRL Y-1056</strain>
    </source>
</reference>
<evidence type="ECO:0000256" key="1">
    <source>
        <dbReference type="SAM" id="MobiDB-lite"/>
    </source>
</evidence>
<dbReference type="KEGG" id="ago:AGOS_AER211C"/>
<name>Q756P3_EREGS</name>
<dbReference type="OMA" id="LCDMIKP"/>
<evidence type="ECO:0000313" key="3">
    <source>
        <dbReference type="Proteomes" id="UP000000591"/>
    </source>
</evidence>
<gene>
    <name evidence="2" type="ORF">AGOS_AER211C</name>
</gene>
<proteinExistence type="predicted"/>
<feature type="region of interest" description="Disordered" evidence="1">
    <location>
        <begin position="275"/>
        <end position="314"/>
    </location>
</feature>
<dbReference type="Proteomes" id="UP000000591">
    <property type="component" value="Chromosome V"/>
</dbReference>
<feature type="region of interest" description="Disordered" evidence="1">
    <location>
        <begin position="67"/>
        <end position="103"/>
    </location>
</feature>
<dbReference type="RefSeq" id="NP_985068.2">
    <property type="nucleotide sequence ID" value="NM_210422.2"/>
</dbReference>
<dbReference type="EMBL" id="AE016818">
    <property type="protein sequence ID" value="AAS52892.2"/>
    <property type="molecule type" value="Genomic_DNA"/>
</dbReference>
<protein>
    <submittedName>
        <fullName evidence="2">AER211Cp</fullName>
    </submittedName>
</protein>
<dbReference type="FunCoup" id="Q756P3">
    <property type="interactions" value="36"/>
</dbReference>
<dbReference type="eggNOG" id="ENOG502QW4R">
    <property type="taxonomic scope" value="Eukaryota"/>
</dbReference>